<keyword evidence="2" id="KW-1185">Reference proteome</keyword>
<feature type="non-terminal residue" evidence="1">
    <location>
        <position position="413"/>
    </location>
</feature>
<dbReference type="EMBL" id="JACIEN010000001">
    <property type="protein sequence ID" value="MBB4016740.1"/>
    <property type="molecule type" value="Genomic_DNA"/>
</dbReference>
<protein>
    <recommendedName>
        <fullName evidence="3">Bacteriophage T7 Gp17 C-terminal domain-containing protein</fullName>
    </recommendedName>
</protein>
<dbReference type="RefSeq" id="WP_246372861.1">
    <property type="nucleotide sequence ID" value="NZ_JACIEN010000001.1"/>
</dbReference>
<accession>A0A840BUS1</accession>
<dbReference type="AlphaFoldDB" id="A0A840BUS1"/>
<evidence type="ECO:0008006" key="3">
    <source>
        <dbReference type="Google" id="ProtNLM"/>
    </source>
</evidence>
<reference evidence="1 2" key="1">
    <citation type="submission" date="2020-08" db="EMBL/GenBank/DDBJ databases">
        <title>Genomic Encyclopedia of Type Strains, Phase IV (KMG-IV): sequencing the most valuable type-strain genomes for metagenomic binning, comparative biology and taxonomic classification.</title>
        <authorList>
            <person name="Goeker M."/>
        </authorList>
    </citation>
    <scope>NUCLEOTIDE SEQUENCE [LARGE SCALE GENOMIC DNA]</scope>
    <source>
        <strain evidence="1 2">DSM 103737</strain>
    </source>
</reference>
<evidence type="ECO:0000313" key="1">
    <source>
        <dbReference type="EMBL" id="MBB4016740.1"/>
    </source>
</evidence>
<proteinExistence type="predicted"/>
<organism evidence="1 2">
    <name type="scientific">Chelatococcus caeni</name>
    <dbReference type="NCBI Taxonomy" id="1348468"/>
    <lineage>
        <taxon>Bacteria</taxon>
        <taxon>Pseudomonadati</taxon>
        <taxon>Pseudomonadota</taxon>
        <taxon>Alphaproteobacteria</taxon>
        <taxon>Hyphomicrobiales</taxon>
        <taxon>Chelatococcaceae</taxon>
        <taxon>Chelatococcus</taxon>
    </lineage>
</organism>
<name>A0A840BUS1_9HYPH</name>
<comment type="caution">
    <text evidence="1">The sequence shown here is derived from an EMBL/GenBank/DDBJ whole genome shotgun (WGS) entry which is preliminary data.</text>
</comment>
<dbReference type="Proteomes" id="UP000577362">
    <property type="component" value="Unassembled WGS sequence"/>
</dbReference>
<gene>
    <name evidence="1" type="ORF">GGR16_001746</name>
</gene>
<evidence type="ECO:0000313" key="2">
    <source>
        <dbReference type="Proteomes" id="UP000577362"/>
    </source>
</evidence>
<sequence length="413" mass="43483">MADVIDNRTQSRNYALPHQSNKLRDDVVRLIEALSQIDGDVGALVAAVAGKAPMGHEHQIEHIVGLVTALQGKAAANHTHQLGALEGVDLQQAANGMFLKLAAGVWVPSYIAAGDIRSGTIEDARFPSHLQAANVQAIINGLAGKLDVAGGAIAGNLTVGQALTYGRNTRLPDNTGLNTITVPGWYDGQLLDDAPLPAASGRWWHLEVLRFSTSDQYVLQRATALNNNGGSWLRLRINGTWQPWRQIWDAQTFDPASKLNLSGGNLTGPLMAIDRLVAQATANGNAHVWLRNPDGKNRGLLYWDRNSGALALRVYVDDGNGNDVIAGTLSLRVDGTIDFNGNAVWHAGDKATAAQFRAGTANTVLTSDGVWAAAGYVGLSGAAGSTLAAGTYAPNFGAGLNFHNVVAGNITIG</sequence>
<dbReference type="CDD" id="cd19958">
    <property type="entry name" value="pyocin_knob"/>
    <property type="match status" value="1"/>
</dbReference>